<dbReference type="EMBL" id="LSRX01000681">
    <property type="protein sequence ID" value="OLP91071.1"/>
    <property type="molecule type" value="Genomic_DNA"/>
</dbReference>
<dbReference type="Pfam" id="PF18143">
    <property type="entry name" value="HAD_SAK_2"/>
    <property type="match status" value="1"/>
</dbReference>
<name>A0A1Q9D7F0_SYMMI</name>
<reference evidence="2 3" key="1">
    <citation type="submission" date="2016-02" db="EMBL/GenBank/DDBJ databases">
        <title>Genome analysis of coral dinoflagellate symbionts highlights evolutionary adaptations to a symbiotic lifestyle.</title>
        <authorList>
            <person name="Aranda M."/>
            <person name="Li Y."/>
            <person name="Liew Y.J."/>
            <person name="Baumgarten S."/>
            <person name="Simakov O."/>
            <person name="Wilson M."/>
            <person name="Piel J."/>
            <person name="Ashoor H."/>
            <person name="Bougouffa S."/>
            <person name="Bajic V.B."/>
            <person name="Ryu T."/>
            <person name="Ravasi T."/>
            <person name="Bayer T."/>
            <person name="Micklem G."/>
            <person name="Kim H."/>
            <person name="Bhak J."/>
            <person name="Lajeunesse T.C."/>
            <person name="Voolstra C.R."/>
        </authorList>
    </citation>
    <scope>NUCLEOTIDE SEQUENCE [LARGE SCALE GENOMIC DNA]</scope>
    <source>
        <strain evidence="2 3">CCMP2467</strain>
    </source>
</reference>
<feature type="compositionally biased region" description="Pro residues" evidence="1">
    <location>
        <begin position="35"/>
        <end position="44"/>
    </location>
</feature>
<protein>
    <recommendedName>
        <fullName evidence="4">FCP1 homology domain-containing protein</fullName>
    </recommendedName>
</protein>
<gene>
    <name evidence="2" type="ORF">AK812_SmicGene27283</name>
</gene>
<comment type="caution">
    <text evidence="2">The sequence shown here is derived from an EMBL/GenBank/DDBJ whole genome shotgun (WGS) entry which is preliminary data.</text>
</comment>
<feature type="compositionally biased region" description="Polar residues" evidence="1">
    <location>
        <begin position="45"/>
        <end position="65"/>
    </location>
</feature>
<dbReference type="Proteomes" id="UP000186817">
    <property type="component" value="Unassembled WGS sequence"/>
</dbReference>
<feature type="region of interest" description="Disordered" evidence="1">
    <location>
        <begin position="1"/>
        <end position="78"/>
    </location>
</feature>
<sequence length="601" mass="66207">MKGEVPTGRETSESSTGSRCSFADTTSCTPDGGDRPPPPPPPPNRSHTQKQPARQTHSQQEQQHATRAPPQKRGGREEQQITLDMLKEVLAAERTKDRQHLAQSLHAVKGDMDQIRTRMDSVEEGVTQQMHSTLAMLTKITNNYDDQARSLADLKLGQKGMEERIAALEKQPGDESPPSSWGGWNPDQLAADTLQAARDILRQLDVPLNADSMFVPGVRRGYAILPIDHKPLESEEARRTRVQTAIQRVRNPNMSLGQNEQGGLRKLWIAISQSPERRCRAKLAGKVKRTILEMGGDHRSMDVEFATGTVWMGAHKISSATAEQPKDAQKAGAGWIDLKLLAKATRRPLPEVEEAWLPRQALLRATAEKSHQGPQASARGREGAALPNLLGLRRPRSSAAGSHRAQILQALHGPPGPERPLGAPGARPFHSEAVTQKPVPPPHVAGLPAVLFLDVDGVLHPIQARHPRQQFVNGCLALVADVVKATGAAICLSTAWRLDPQARKFVEGKLQDFGLGPPVGRTPNLAQFHRSREILAWVHKFKPATWVALDDWPLIEEEPKMQGHFVQSRPRYGLQPDTAQKVVELFKLQQQHIKCQPLARG</sequence>
<evidence type="ECO:0000256" key="1">
    <source>
        <dbReference type="SAM" id="MobiDB-lite"/>
    </source>
</evidence>
<evidence type="ECO:0000313" key="2">
    <source>
        <dbReference type="EMBL" id="OLP91071.1"/>
    </source>
</evidence>
<accession>A0A1Q9D7F0</accession>
<dbReference type="OrthoDB" id="410307at2759"/>
<feature type="region of interest" description="Disordered" evidence="1">
    <location>
        <begin position="410"/>
        <end position="440"/>
    </location>
</feature>
<dbReference type="AlphaFoldDB" id="A0A1Q9D7F0"/>
<proteinExistence type="predicted"/>
<evidence type="ECO:0000313" key="3">
    <source>
        <dbReference type="Proteomes" id="UP000186817"/>
    </source>
</evidence>
<evidence type="ECO:0008006" key="4">
    <source>
        <dbReference type="Google" id="ProtNLM"/>
    </source>
</evidence>
<keyword evidence="3" id="KW-1185">Reference proteome</keyword>
<organism evidence="2 3">
    <name type="scientific">Symbiodinium microadriaticum</name>
    <name type="common">Dinoflagellate</name>
    <name type="synonym">Zooxanthella microadriatica</name>
    <dbReference type="NCBI Taxonomy" id="2951"/>
    <lineage>
        <taxon>Eukaryota</taxon>
        <taxon>Sar</taxon>
        <taxon>Alveolata</taxon>
        <taxon>Dinophyceae</taxon>
        <taxon>Suessiales</taxon>
        <taxon>Symbiodiniaceae</taxon>
        <taxon>Symbiodinium</taxon>
    </lineage>
</organism>